<feature type="region of interest" description="Disordered" evidence="1">
    <location>
        <begin position="60"/>
        <end position="84"/>
    </location>
</feature>
<sequence>MKFLLLLAFLGFGLVSAEARPKSCSIFHAAYCTPDQFCYLPPEKCEVDNKLCVGYCKKRDEPTSAPKKSKRHLKDYRKSKEDDDCLSGWKCKPPVNYCVWCLGHCIEK</sequence>
<reference evidence="4" key="1">
    <citation type="submission" date="2024-02" db="UniProtKB">
        <authorList>
            <consortium name="WormBaseParasite"/>
        </authorList>
    </citation>
    <scope>IDENTIFICATION</scope>
</reference>
<feature type="chain" id="PRO_5042156826" evidence="2">
    <location>
        <begin position="20"/>
        <end position="108"/>
    </location>
</feature>
<evidence type="ECO:0000256" key="2">
    <source>
        <dbReference type="SAM" id="SignalP"/>
    </source>
</evidence>
<proteinExistence type="predicted"/>
<accession>A0AAF3ERR7</accession>
<dbReference type="AlphaFoldDB" id="A0AAF3ERR7"/>
<keyword evidence="3" id="KW-1185">Reference proteome</keyword>
<name>A0AAF3ERR7_9BILA</name>
<evidence type="ECO:0000313" key="3">
    <source>
        <dbReference type="Proteomes" id="UP000887575"/>
    </source>
</evidence>
<dbReference type="Proteomes" id="UP000887575">
    <property type="component" value="Unassembled WGS sequence"/>
</dbReference>
<protein>
    <submittedName>
        <fullName evidence="4">Uncharacterized protein</fullName>
    </submittedName>
</protein>
<feature type="signal peptide" evidence="2">
    <location>
        <begin position="1"/>
        <end position="19"/>
    </location>
</feature>
<evidence type="ECO:0000313" key="4">
    <source>
        <dbReference type="WBParaSite" id="MBELARI_LOCUS16800"/>
    </source>
</evidence>
<keyword evidence="2" id="KW-0732">Signal</keyword>
<organism evidence="3 4">
    <name type="scientific">Mesorhabditis belari</name>
    <dbReference type="NCBI Taxonomy" id="2138241"/>
    <lineage>
        <taxon>Eukaryota</taxon>
        <taxon>Metazoa</taxon>
        <taxon>Ecdysozoa</taxon>
        <taxon>Nematoda</taxon>
        <taxon>Chromadorea</taxon>
        <taxon>Rhabditida</taxon>
        <taxon>Rhabditina</taxon>
        <taxon>Rhabditomorpha</taxon>
        <taxon>Rhabditoidea</taxon>
        <taxon>Rhabditidae</taxon>
        <taxon>Mesorhabditinae</taxon>
        <taxon>Mesorhabditis</taxon>
    </lineage>
</organism>
<evidence type="ECO:0000256" key="1">
    <source>
        <dbReference type="SAM" id="MobiDB-lite"/>
    </source>
</evidence>
<dbReference type="WBParaSite" id="MBELARI_LOCUS16800">
    <property type="protein sequence ID" value="MBELARI_LOCUS16800"/>
    <property type="gene ID" value="MBELARI_LOCUS16800"/>
</dbReference>